<evidence type="ECO:0000256" key="3">
    <source>
        <dbReference type="ARBA" id="ARBA00023163"/>
    </source>
</evidence>
<dbReference type="EMBL" id="JAVDPY010000002">
    <property type="protein sequence ID" value="MDR6332791.1"/>
    <property type="molecule type" value="Genomic_DNA"/>
</dbReference>
<gene>
    <name evidence="5" type="ORF">GGQ86_001255</name>
</gene>
<dbReference type="InterPro" id="IPR000524">
    <property type="entry name" value="Tscrpt_reg_HTH_GntR"/>
</dbReference>
<dbReference type="PROSITE" id="PS50949">
    <property type="entry name" value="HTH_GNTR"/>
    <property type="match status" value="1"/>
</dbReference>
<proteinExistence type="predicted"/>
<organism evidence="5 6">
    <name type="scientific">Xanthobacter flavus</name>
    <dbReference type="NCBI Taxonomy" id="281"/>
    <lineage>
        <taxon>Bacteria</taxon>
        <taxon>Pseudomonadati</taxon>
        <taxon>Pseudomonadota</taxon>
        <taxon>Alphaproteobacteria</taxon>
        <taxon>Hyphomicrobiales</taxon>
        <taxon>Xanthobacteraceae</taxon>
        <taxon>Xanthobacter</taxon>
    </lineage>
</organism>
<name>A0ABU1KET8_XANFL</name>
<dbReference type="InterPro" id="IPR008920">
    <property type="entry name" value="TF_FadR/GntR_C"/>
</dbReference>
<dbReference type="SMART" id="SM00345">
    <property type="entry name" value="HTH_GNTR"/>
    <property type="match status" value="1"/>
</dbReference>
<dbReference type="InterPro" id="IPR036388">
    <property type="entry name" value="WH-like_DNA-bd_sf"/>
</dbReference>
<keyword evidence="3" id="KW-0804">Transcription</keyword>
<feature type="domain" description="HTH gntR-type" evidence="4">
    <location>
        <begin position="49"/>
        <end position="115"/>
    </location>
</feature>
<dbReference type="InterPro" id="IPR011711">
    <property type="entry name" value="GntR_C"/>
</dbReference>
<evidence type="ECO:0000256" key="1">
    <source>
        <dbReference type="ARBA" id="ARBA00023015"/>
    </source>
</evidence>
<sequence>MVVAAYFIGIPVCRGALQRVRGAAMATRPIPLHSDPQSGPGVIEPIALTSLAEEAFVKLVQVITSGRYQPGQRLSESELARQLGISRGPLREALGRLEGRLVMRTPRIGIRVIDFRPEEVSQLFIVREALEGMAARLAAEHMTSSEIAALGALLEEHGRQQDISSGQAYHQGIGDDDFHFAIIKGARCEQLERLLLDGLYYQLRLHRLRASAQPGRAKEAFGEHREILAALLSRSPDAAEGCMRRHIRNARLNALSSIQASAAAPREARRQQRSS</sequence>
<dbReference type="PANTHER" id="PTHR43537:SF49">
    <property type="entry name" value="TRANSCRIPTIONAL REGULATORY PROTEIN"/>
    <property type="match status" value="1"/>
</dbReference>
<keyword evidence="2 5" id="KW-0238">DNA-binding</keyword>
<evidence type="ECO:0000313" key="5">
    <source>
        <dbReference type="EMBL" id="MDR6332791.1"/>
    </source>
</evidence>
<keyword evidence="1" id="KW-0805">Transcription regulation</keyword>
<dbReference type="InterPro" id="IPR036390">
    <property type="entry name" value="WH_DNA-bd_sf"/>
</dbReference>
<dbReference type="SUPFAM" id="SSF48008">
    <property type="entry name" value="GntR ligand-binding domain-like"/>
    <property type="match status" value="1"/>
</dbReference>
<dbReference type="SMART" id="SM00895">
    <property type="entry name" value="FCD"/>
    <property type="match status" value="1"/>
</dbReference>
<dbReference type="GeneID" id="95761535"/>
<dbReference type="Gene3D" id="1.20.120.530">
    <property type="entry name" value="GntR ligand-binding domain-like"/>
    <property type="match status" value="1"/>
</dbReference>
<dbReference type="SUPFAM" id="SSF46785">
    <property type="entry name" value="Winged helix' DNA-binding domain"/>
    <property type="match status" value="1"/>
</dbReference>
<dbReference type="Proteomes" id="UP001245370">
    <property type="component" value="Unassembled WGS sequence"/>
</dbReference>
<protein>
    <submittedName>
        <fullName evidence="5">DNA-binding GntR family transcriptional regulator</fullName>
    </submittedName>
</protein>
<reference evidence="5 6" key="1">
    <citation type="submission" date="2023-07" db="EMBL/GenBank/DDBJ databases">
        <title>Genomic Encyclopedia of Type Strains, Phase IV (KMG-IV): sequencing the most valuable type-strain genomes for metagenomic binning, comparative biology and taxonomic classification.</title>
        <authorList>
            <person name="Goeker M."/>
        </authorList>
    </citation>
    <scope>NUCLEOTIDE SEQUENCE [LARGE SCALE GENOMIC DNA]</scope>
    <source>
        <strain evidence="5 6">DSM 338</strain>
    </source>
</reference>
<evidence type="ECO:0000313" key="6">
    <source>
        <dbReference type="Proteomes" id="UP001245370"/>
    </source>
</evidence>
<evidence type="ECO:0000256" key="2">
    <source>
        <dbReference type="ARBA" id="ARBA00023125"/>
    </source>
</evidence>
<dbReference type="Pfam" id="PF00392">
    <property type="entry name" value="GntR"/>
    <property type="match status" value="1"/>
</dbReference>
<comment type="caution">
    <text evidence="5">The sequence shown here is derived from an EMBL/GenBank/DDBJ whole genome shotgun (WGS) entry which is preliminary data.</text>
</comment>
<dbReference type="Gene3D" id="1.10.10.10">
    <property type="entry name" value="Winged helix-like DNA-binding domain superfamily/Winged helix DNA-binding domain"/>
    <property type="match status" value="1"/>
</dbReference>
<dbReference type="PANTHER" id="PTHR43537">
    <property type="entry name" value="TRANSCRIPTIONAL REGULATOR, GNTR FAMILY"/>
    <property type="match status" value="1"/>
</dbReference>
<evidence type="ECO:0000259" key="4">
    <source>
        <dbReference type="PROSITE" id="PS50949"/>
    </source>
</evidence>
<dbReference type="RefSeq" id="WP_281805475.1">
    <property type="nucleotide sequence ID" value="NZ_BSDO01000001.1"/>
</dbReference>
<dbReference type="CDD" id="cd07377">
    <property type="entry name" value="WHTH_GntR"/>
    <property type="match status" value="1"/>
</dbReference>
<keyword evidence="6" id="KW-1185">Reference proteome</keyword>
<dbReference type="GO" id="GO:0003677">
    <property type="term" value="F:DNA binding"/>
    <property type="evidence" value="ECO:0007669"/>
    <property type="project" value="UniProtKB-KW"/>
</dbReference>
<accession>A0ABU1KET8</accession>
<dbReference type="Pfam" id="PF07729">
    <property type="entry name" value="FCD"/>
    <property type="match status" value="1"/>
</dbReference>